<accession>A0A0B6ZAI4</accession>
<proteinExistence type="predicted"/>
<reference evidence="1" key="1">
    <citation type="submission" date="2014-12" db="EMBL/GenBank/DDBJ databases">
        <title>Insight into the proteome of Arion vulgaris.</title>
        <authorList>
            <person name="Aradska J."/>
            <person name="Bulat T."/>
            <person name="Smidak R."/>
            <person name="Sarate P."/>
            <person name="Gangsoo J."/>
            <person name="Sialana F."/>
            <person name="Bilban M."/>
            <person name="Lubec G."/>
        </authorList>
    </citation>
    <scope>NUCLEOTIDE SEQUENCE</scope>
    <source>
        <tissue evidence="1">Skin</tissue>
    </source>
</reference>
<dbReference type="EMBL" id="HACG01018071">
    <property type="protein sequence ID" value="CEK64936.1"/>
    <property type="molecule type" value="Transcribed_RNA"/>
</dbReference>
<organism evidence="1">
    <name type="scientific">Arion vulgaris</name>
    <dbReference type="NCBI Taxonomy" id="1028688"/>
    <lineage>
        <taxon>Eukaryota</taxon>
        <taxon>Metazoa</taxon>
        <taxon>Spiralia</taxon>
        <taxon>Lophotrochozoa</taxon>
        <taxon>Mollusca</taxon>
        <taxon>Gastropoda</taxon>
        <taxon>Heterobranchia</taxon>
        <taxon>Euthyneura</taxon>
        <taxon>Panpulmonata</taxon>
        <taxon>Eupulmonata</taxon>
        <taxon>Stylommatophora</taxon>
        <taxon>Helicina</taxon>
        <taxon>Arionoidea</taxon>
        <taxon>Arionidae</taxon>
        <taxon>Arion</taxon>
    </lineage>
</organism>
<evidence type="ECO:0000313" key="1">
    <source>
        <dbReference type="EMBL" id="CEK64936.1"/>
    </source>
</evidence>
<dbReference type="AlphaFoldDB" id="A0A0B6ZAI4"/>
<protein>
    <submittedName>
        <fullName evidence="1">Uncharacterized protein</fullName>
    </submittedName>
</protein>
<gene>
    <name evidence="1" type="primary">ORF53382</name>
</gene>
<sequence>PYLKLQVPIMATSQLCANEYYLNLDVQYPVTIQQTTSSDNDTSLLCSNFSVTFGEEPVI</sequence>
<name>A0A0B6ZAI4_9EUPU</name>
<feature type="non-terminal residue" evidence="1">
    <location>
        <position position="1"/>
    </location>
</feature>